<accession>A0ABM1C266</accession>
<dbReference type="RefSeq" id="XP_013792900.2">
    <property type="nucleotide sequence ID" value="XM_013937446.2"/>
</dbReference>
<feature type="domain" description="Sushi" evidence="10">
    <location>
        <begin position="289"/>
        <end position="346"/>
    </location>
</feature>
<proteinExistence type="predicted"/>
<keyword evidence="8" id="KW-0812">Transmembrane</keyword>
<evidence type="ECO:0000256" key="7">
    <source>
        <dbReference type="SAM" id="MobiDB-lite"/>
    </source>
</evidence>
<evidence type="ECO:0000313" key="11">
    <source>
        <dbReference type="Proteomes" id="UP000694941"/>
    </source>
</evidence>
<feature type="region of interest" description="Disordered" evidence="7">
    <location>
        <begin position="1"/>
        <end position="21"/>
    </location>
</feature>
<dbReference type="InterPro" id="IPR006585">
    <property type="entry name" value="FTP1"/>
</dbReference>
<dbReference type="InterPro" id="IPR001304">
    <property type="entry name" value="C-type_lectin-like"/>
</dbReference>
<dbReference type="SMART" id="SM00032">
    <property type="entry name" value="CCP"/>
    <property type="match status" value="3"/>
</dbReference>
<dbReference type="InterPro" id="IPR035976">
    <property type="entry name" value="Sushi/SCR/CCP_sf"/>
</dbReference>
<dbReference type="Proteomes" id="UP000694941">
    <property type="component" value="Unplaced"/>
</dbReference>
<feature type="domain" description="C-type lectin" evidence="9">
    <location>
        <begin position="167"/>
        <end position="285"/>
    </location>
</feature>
<dbReference type="SMART" id="SM00034">
    <property type="entry name" value="CLECT"/>
    <property type="match status" value="1"/>
</dbReference>
<gene>
    <name evidence="12" type="primary">LOC106476826</name>
</gene>
<dbReference type="InterPro" id="IPR016187">
    <property type="entry name" value="CTDL_fold"/>
</dbReference>
<dbReference type="CDD" id="cd00033">
    <property type="entry name" value="CCP"/>
    <property type="match status" value="3"/>
</dbReference>
<organism evidence="11 12">
    <name type="scientific">Limulus polyphemus</name>
    <name type="common">Atlantic horseshoe crab</name>
    <dbReference type="NCBI Taxonomy" id="6850"/>
    <lineage>
        <taxon>Eukaryota</taxon>
        <taxon>Metazoa</taxon>
        <taxon>Ecdysozoa</taxon>
        <taxon>Arthropoda</taxon>
        <taxon>Chelicerata</taxon>
        <taxon>Merostomata</taxon>
        <taxon>Xiphosura</taxon>
        <taxon>Limulidae</taxon>
        <taxon>Limulus</taxon>
    </lineage>
</organism>
<feature type="disulfide bond" evidence="6">
    <location>
        <begin position="437"/>
        <end position="464"/>
    </location>
</feature>
<evidence type="ECO:0000259" key="10">
    <source>
        <dbReference type="PROSITE" id="PS50923"/>
    </source>
</evidence>
<keyword evidence="4" id="KW-0106">Calcium</keyword>
<dbReference type="PANTHER" id="PTHR45656">
    <property type="entry name" value="PROTEIN CBR-CLEC-78"/>
    <property type="match status" value="1"/>
</dbReference>
<dbReference type="Gene3D" id="2.60.120.260">
    <property type="entry name" value="Galactose-binding domain-like"/>
    <property type="match status" value="1"/>
</dbReference>
<dbReference type="Pfam" id="PF00084">
    <property type="entry name" value="Sushi"/>
    <property type="match status" value="3"/>
</dbReference>
<evidence type="ECO:0000256" key="1">
    <source>
        <dbReference type="ARBA" id="ARBA00022723"/>
    </source>
</evidence>
<dbReference type="SUPFAM" id="SSF49785">
    <property type="entry name" value="Galactose-binding domain-like"/>
    <property type="match status" value="1"/>
</dbReference>
<sequence>LNVATGKAPMQSSVAGRGVPEKAVDGSTSTFFDFRTCTMTKTERERAPWWYVNLLEVYVIQLVRVDFGMACCSNGQEATVVVRVGNNRPDLGVNPICNKFTGFIEEGRPLYLPCVTSIPGAFVSVHLETPGGQPLSICEVFVYSDRAIPIERCPSFRDQPLGGTSTYNGKCYIFYDNQPKTFTQARELCQVRGGSLVDETSPALQGFLSWEMYRRHKNRPTPKFWMGAVRDPREPKNWKWINGNDVTISFWNLPVTNQNCSAYDGSRGWLWSDTDCNVNLNFICQHKPRVCGQPERPPNSTLNVSSFTVGSVVEYACDPGHLLMGPSTRTCLASSFFSQFPPSCRYLECGPPASIPNGGYELYNGTRYYLSSVQYFCNKGFKLTGRSLLTCDVDEKWNGPPPTCTKIRCPLPPTILNGQFTLPRNYTIAHTVVQYSCIFGYSLNGSGSLVCSEEGVWEGDVPTCVADTTTTEETSIRISTLEYNTLLPTTQVLTDTVTLNTDNVVPLLEPSTTNTNVVTTIKEFSTNVVTTTEEFTNVVITTEEFSTNVVTTTEEFSTNVMTTTEDSSTNGMTTTEESSTDGMTTTLESSTYRPTSTDILSTTEFSTSPQTKMSHHHLIPSTVHPTFPQSTKMPTFTLDSRANEITESDDVRETSSNVLGKIDQHVEPAKATLNTGGYIALGVFGGFILLIALTTILIIAVRRLRDKPSTSRSMDSLASSTFSNSNGDHGLNRYYQHAWDNLRYGMKTSTSPSTKSSPQQPSHHHQILSRQETLDNPNVPGRGRGGLEE</sequence>
<dbReference type="Gene3D" id="3.10.100.10">
    <property type="entry name" value="Mannose-Binding Protein A, subunit A"/>
    <property type="match status" value="1"/>
</dbReference>
<keyword evidence="6" id="KW-0768">Sushi</keyword>
<dbReference type="InterPro" id="IPR008979">
    <property type="entry name" value="Galactose-bd-like_sf"/>
</dbReference>
<dbReference type="SUPFAM" id="SSF56436">
    <property type="entry name" value="C-type lectin-like"/>
    <property type="match status" value="1"/>
</dbReference>
<dbReference type="Pfam" id="PF22633">
    <property type="entry name" value="F5_F8_type_C_2"/>
    <property type="match status" value="1"/>
</dbReference>
<feature type="domain" description="Sushi" evidence="10">
    <location>
        <begin position="407"/>
        <end position="466"/>
    </location>
</feature>
<feature type="non-terminal residue" evidence="12">
    <location>
        <position position="1"/>
    </location>
</feature>
<dbReference type="Gene3D" id="2.10.70.10">
    <property type="entry name" value="Complement Module, domain 1"/>
    <property type="match status" value="3"/>
</dbReference>
<keyword evidence="1" id="KW-0479">Metal-binding</keyword>
<keyword evidence="11" id="KW-1185">Reference proteome</keyword>
<keyword evidence="3" id="KW-0677">Repeat</keyword>
<dbReference type="CDD" id="cd00037">
    <property type="entry name" value="CLECT"/>
    <property type="match status" value="1"/>
</dbReference>
<evidence type="ECO:0000256" key="6">
    <source>
        <dbReference type="PROSITE-ProRule" id="PRU00302"/>
    </source>
</evidence>
<dbReference type="PROSITE" id="PS50923">
    <property type="entry name" value="SUSHI"/>
    <property type="match status" value="3"/>
</dbReference>
<feature type="region of interest" description="Disordered" evidence="7">
    <location>
        <begin position="563"/>
        <end position="594"/>
    </location>
</feature>
<evidence type="ECO:0000259" key="9">
    <source>
        <dbReference type="PROSITE" id="PS50041"/>
    </source>
</evidence>
<dbReference type="SUPFAM" id="SSF57535">
    <property type="entry name" value="Complement control module/SCR domain"/>
    <property type="match status" value="3"/>
</dbReference>
<dbReference type="PANTHER" id="PTHR45656:SF4">
    <property type="entry name" value="PROTEIN CBR-CLEC-78"/>
    <property type="match status" value="1"/>
</dbReference>
<feature type="compositionally biased region" description="Low complexity" evidence="7">
    <location>
        <begin position="747"/>
        <end position="761"/>
    </location>
</feature>
<feature type="disulfide bond" evidence="6">
    <location>
        <begin position="377"/>
        <end position="404"/>
    </location>
</feature>
<comment type="caution">
    <text evidence="6">Lacks conserved residue(s) required for the propagation of feature annotation.</text>
</comment>
<dbReference type="InterPro" id="IPR051277">
    <property type="entry name" value="SEZ6_CSMD_C4BPB_Regulators"/>
</dbReference>
<dbReference type="Pfam" id="PF00059">
    <property type="entry name" value="Lectin_C"/>
    <property type="match status" value="1"/>
</dbReference>
<keyword evidence="8" id="KW-1133">Transmembrane helix</keyword>
<evidence type="ECO:0000256" key="4">
    <source>
        <dbReference type="ARBA" id="ARBA00022837"/>
    </source>
</evidence>
<feature type="transmembrane region" description="Helical" evidence="8">
    <location>
        <begin position="678"/>
        <end position="701"/>
    </location>
</feature>
<name>A0ABM1C266_LIMPO</name>
<dbReference type="SMART" id="SM00607">
    <property type="entry name" value="FTP"/>
    <property type="match status" value="1"/>
</dbReference>
<protein>
    <submittedName>
        <fullName evidence="12">Uncharacterized protein LOC106476826</fullName>
    </submittedName>
</protein>
<dbReference type="PROSITE" id="PS50041">
    <property type="entry name" value="C_TYPE_LECTIN_2"/>
    <property type="match status" value="1"/>
</dbReference>
<evidence type="ECO:0000313" key="12">
    <source>
        <dbReference type="RefSeq" id="XP_013792900.2"/>
    </source>
</evidence>
<keyword evidence="2" id="KW-0732">Signal</keyword>
<feature type="disulfide bond" evidence="6">
    <location>
        <begin position="317"/>
        <end position="344"/>
    </location>
</feature>
<keyword evidence="5 6" id="KW-1015">Disulfide bond</keyword>
<evidence type="ECO:0000256" key="8">
    <source>
        <dbReference type="SAM" id="Phobius"/>
    </source>
</evidence>
<feature type="domain" description="Sushi" evidence="10">
    <location>
        <begin position="347"/>
        <end position="406"/>
    </location>
</feature>
<evidence type="ECO:0000256" key="3">
    <source>
        <dbReference type="ARBA" id="ARBA00022737"/>
    </source>
</evidence>
<dbReference type="GeneID" id="106476826"/>
<dbReference type="InterPro" id="IPR016186">
    <property type="entry name" value="C-type_lectin-like/link_sf"/>
</dbReference>
<evidence type="ECO:0000256" key="2">
    <source>
        <dbReference type="ARBA" id="ARBA00022729"/>
    </source>
</evidence>
<dbReference type="InterPro" id="IPR000436">
    <property type="entry name" value="Sushi_SCR_CCP_dom"/>
</dbReference>
<reference evidence="12" key="1">
    <citation type="submission" date="2025-08" db="UniProtKB">
        <authorList>
            <consortium name="RefSeq"/>
        </authorList>
    </citation>
    <scope>IDENTIFICATION</scope>
    <source>
        <tissue evidence="12">Muscle</tissue>
    </source>
</reference>
<evidence type="ECO:0000256" key="5">
    <source>
        <dbReference type="ARBA" id="ARBA00023157"/>
    </source>
</evidence>
<keyword evidence="8" id="KW-0472">Membrane</keyword>
<feature type="region of interest" description="Disordered" evidence="7">
    <location>
        <begin position="745"/>
        <end position="789"/>
    </location>
</feature>